<dbReference type="PANTHER" id="PTHR36115">
    <property type="entry name" value="PROLINE-RICH ANTIGEN HOMOLOG-RELATED"/>
    <property type="match status" value="1"/>
</dbReference>
<feature type="transmembrane region" description="Helical" evidence="6">
    <location>
        <begin position="79"/>
        <end position="98"/>
    </location>
</feature>
<keyword evidence="5 6" id="KW-0472">Membrane</keyword>
<evidence type="ECO:0000256" key="1">
    <source>
        <dbReference type="ARBA" id="ARBA00004651"/>
    </source>
</evidence>
<dbReference type="GO" id="GO:0005886">
    <property type="term" value="C:plasma membrane"/>
    <property type="evidence" value="ECO:0007669"/>
    <property type="project" value="UniProtKB-SubCell"/>
</dbReference>
<dbReference type="RefSeq" id="WP_184342878.1">
    <property type="nucleotide sequence ID" value="NZ_JACHIG010000011.1"/>
</dbReference>
<reference evidence="8 9" key="1">
    <citation type="submission" date="2020-08" db="EMBL/GenBank/DDBJ databases">
        <title>Genomic Encyclopedia of Type Strains, Phase IV (KMG-IV): sequencing the most valuable type-strain genomes for metagenomic binning, comparative biology and taxonomic classification.</title>
        <authorList>
            <person name="Goeker M."/>
        </authorList>
    </citation>
    <scope>NUCLEOTIDE SEQUENCE [LARGE SCALE GENOMIC DNA]</scope>
    <source>
        <strain evidence="8 9">DSM 12252</strain>
    </source>
</reference>
<keyword evidence="2" id="KW-1003">Cell membrane</keyword>
<proteinExistence type="predicted"/>
<keyword evidence="3 6" id="KW-0812">Transmembrane</keyword>
<protein>
    <submittedName>
        <fullName evidence="8">Putative RDD family membrane protein YckC</fullName>
    </submittedName>
</protein>
<feature type="domain" description="RDD" evidence="7">
    <location>
        <begin position="28"/>
        <end position="167"/>
    </location>
</feature>
<evidence type="ECO:0000259" key="7">
    <source>
        <dbReference type="Pfam" id="PF06271"/>
    </source>
</evidence>
<dbReference type="EMBL" id="JACHIG010000011">
    <property type="protein sequence ID" value="MBB5034768.1"/>
    <property type="molecule type" value="Genomic_DNA"/>
</dbReference>
<organism evidence="8 9">
    <name type="scientific">Prosthecobacter vanneervenii</name>
    <dbReference type="NCBI Taxonomy" id="48466"/>
    <lineage>
        <taxon>Bacteria</taxon>
        <taxon>Pseudomonadati</taxon>
        <taxon>Verrucomicrobiota</taxon>
        <taxon>Verrucomicrobiia</taxon>
        <taxon>Verrucomicrobiales</taxon>
        <taxon>Verrucomicrobiaceae</taxon>
        <taxon>Prosthecobacter</taxon>
    </lineage>
</organism>
<dbReference type="InterPro" id="IPR051791">
    <property type="entry name" value="Pra-immunoreactive"/>
</dbReference>
<keyword evidence="9" id="KW-1185">Reference proteome</keyword>
<evidence type="ECO:0000313" key="8">
    <source>
        <dbReference type="EMBL" id="MBB5034768.1"/>
    </source>
</evidence>
<feature type="transmembrane region" description="Helical" evidence="6">
    <location>
        <begin position="38"/>
        <end position="59"/>
    </location>
</feature>
<dbReference type="InterPro" id="IPR010432">
    <property type="entry name" value="RDD"/>
</dbReference>
<evidence type="ECO:0000256" key="4">
    <source>
        <dbReference type="ARBA" id="ARBA00022989"/>
    </source>
</evidence>
<evidence type="ECO:0000256" key="2">
    <source>
        <dbReference type="ARBA" id="ARBA00022475"/>
    </source>
</evidence>
<dbReference type="Proteomes" id="UP000590740">
    <property type="component" value="Unassembled WGS sequence"/>
</dbReference>
<gene>
    <name evidence="8" type="ORF">HNQ65_004376</name>
</gene>
<evidence type="ECO:0000256" key="6">
    <source>
        <dbReference type="SAM" id="Phobius"/>
    </source>
</evidence>
<dbReference type="AlphaFoldDB" id="A0A7W7YEL9"/>
<name>A0A7W7YEL9_9BACT</name>
<dbReference type="PANTHER" id="PTHR36115:SF4">
    <property type="entry name" value="MEMBRANE PROTEIN"/>
    <property type="match status" value="1"/>
</dbReference>
<sequence>MNEEFNPYAAPQSAVLTAPLPDQELPLASRWHRLCASFLDSLILMAIFMPLQFLTGTFQREMSRQAAGGSMFAFRAENILWAIVGLLVMIGINWNFLIKGQTIGKKALKIRIDNIEGGPCERARIITRRIVALQVVYLIPVVNFIFMFIDTLMIFRGNKRTLHDEFARTKVVDLRSQLG</sequence>
<accession>A0A7W7YEL9</accession>
<comment type="caution">
    <text evidence="8">The sequence shown here is derived from an EMBL/GenBank/DDBJ whole genome shotgun (WGS) entry which is preliminary data.</text>
</comment>
<evidence type="ECO:0000313" key="9">
    <source>
        <dbReference type="Proteomes" id="UP000590740"/>
    </source>
</evidence>
<feature type="transmembrane region" description="Helical" evidence="6">
    <location>
        <begin position="131"/>
        <end position="155"/>
    </location>
</feature>
<evidence type="ECO:0000256" key="3">
    <source>
        <dbReference type="ARBA" id="ARBA00022692"/>
    </source>
</evidence>
<dbReference type="Pfam" id="PF06271">
    <property type="entry name" value="RDD"/>
    <property type="match status" value="1"/>
</dbReference>
<keyword evidence="4 6" id="KW-1133">Transmembrane helix</keyword>
<comment type="subcellular location">
    <subcellularLocation>
        <location evidence="1">Cell membrane</location>
        <topology evidence="1">Multi-pass membrane protein</topology>
    </subcellularLocation>
</comment>
<evidence type="ECO:0000256" key="5">
    <source>
        <dbReference type="ARBA" id="ARBA00023136"/>
    </source>
</evidence>